<organism evidence="4 5">
    <name type="scientific">Paenibacillus arenosi</name>
    <dbReference type="NCBI Taxonomy" id="2774142"/>
    <lineage>
        <taxon>Bacteria</taxon>
        <taxon>Bacillati</taxon>
        <taxon>Bacillota</taxon>
        <taxon>Bacilli</taxon>
        <taxon>Bacillales</taxon>
        <taxon>Paenibacillaceae</taxon>
        <taxon>Paenibacillus</taxon>
    </lineage>
</organism>
<dbReference type="Pfam" id="PF00496">
    <property type="entry name" value="SBP_bac_5"/>
    <property type="match status" value="1"/>
</dbReference>
<dbReference type="InterPro" id="IPR030678">
    <property type="entry name" value="Peptide/Ni-bd"/>
</dbReference>
<evidence type="ECO:0000259" key="3">
    <source>
        <dbReference type="Pfam" id="PF00496"/>
    </source>
</evidence>
<feature type="region of interest" description="Disordered" evidence="1">
    <location>
        <begin position="26"/>
        <end position="51"/>
    </location>
</feature>
<name>A0ABR9AZ28_9BACL</name>
<dbReference type="Gene3D" id="3.90.76.10">
    <property type="entry name" value="Dipeptide-binding Protein, Domain 1"/>
    <property type="match status" value="1"/>
</dbReference>
<protein>
    <submittedName>
        <fullName evidence="4">Peptide ABC transporter substrate-binding protein</fullName>
    </submittedName>
</protein>
<comment type="caution">
    <text evidence="4">The sequence shown here is derived from an EMBL/GenBank/DDBJ whole genome shotgun (WGS) entry which is preliminary data.</text>
</comment>
<evidence type="ECO:0000256" key="2">
    <source>
        <dbReference type="SAM" id="SignalP"/>
    </source>
</evidence>
<keyword evidence="2" id="KW-0732">Signal</keyword>
<feature type="signal peptide" evidence="2">
    <location>
        <begin position="1"/>
        <end position="24"/>
    </location>
</feature>
<sequence>MKRRTMFVLLALMLSVSTLLSACASSTTPEANKPTETQKPNNETKTDPPTETAVKQEFRFNIGTEPPSLDPGLAQDVTSSTILSATFEGLTSTDKDSKVIPGVAEKWDISPDGKKYTFTLRQNAKWSNGDPVTAHDFEYAWKRVLDPTLPQTSPYNYQLYYIKNGEAYFTKKITDPNQIGVKATSDYTLEVELEDPTPYFLDLTAFATYFPIHKSAKNNPAWANEANTLISNGPFKVSSWAHSSQIEFVPNEHYHKRDEIKLTKVTAVMIEDTNAILNMYETNALDYIGPPTNGGIPSEQIPILQQTKKDEIAIKPLAASYYYLFNNKQKPFDNKKIRKALALSINRQLITEKITLSGQKPAFGIVPPGINIVNDEYRNQVDGNFFKEDVAEAQKLLAEGLKESGLDKMPEFTLIYNTNDLHKKVGQAVADMWKQNLNIDVKLQNIEWTVFLDQRSALDYEVARAGWNPDYNDPVTFLDLYTTGSGNNDIGFSNKKYDDLVKAAKKEVDLVKRRDLLASAEKILIEEEMAILPIYYNATAQLLKPNIKNIYVDPLANFHFARGYVE</sequence>
<accession>A0ABR9AZ28</accession>
<dbReference type="EMBL" id="JACYTN010000006">
    <property type="protein sequence ID" value="MBD8498904.1"/>
    <property type="molecule type" value="Genomic_DNA"/>
</dbReference>
<gene>
    <name evidence="4" type="ORF">IFO66_11380</name>
</gene>
<dbReference type="PANTHER" id="PTHR30290:SF79">
    <property type="entry name" value="DIPEPTIDE-BINDING PROTEIN DPPE"/>
    <property type="match status" value="1"/>
</dbReference>
<dbReference type="Gene3D" id="3.40.190.10">
    <property type="entry name" value="Periplasmic binding protein-like II"/>
    <property type="match status" value="1"/>
</dbReference>
<dbReference type="PANTHER" id="PTHR30290">
    <property type="entry name" value="PERIPLASMIC BINDING COMPONENT OF ABC TRANSPORTER"/>
    <property type="match status" value="1"/>
</dbReference>
<feature type="domain" description="Solute-binding protein family 5" evidence="3">
    <location>
        <begin position="98"/>
        <end position="488"/>
    </location>
</feature>
<dbReference type="PIRSF" id="PIRSF002741">
    <property type="entry name" value="MppA"/>
    <property type="match status" value="1"/>
</dbReference>
<dbReference type="RefSeq" id="WP_192025260.1">
    <property type="nucleotide sequence ID" value="NZ_JACYTN010000006.1"/>
</dbReference>
<dbReference type="Proteomes" id="UP000634529">
    <property type="component" value="Unassembled WGS sequence"/>
</dbReference>
<evidence type="ECO:0000313" key="4">
    <source>
        <dbReference type="EMBL" id="MBD8498904.1"/>
    </source>
</evidence>
<dbReference type="PROSITE" id="PS51257">
    <property type="entry name" value="PROKAR_LIPOPROTEIN"/>
    <property type="match status" value="1"/>
</dbReference>
<evidence type="ECO:0000313" key="5">
    <source>
        <dbReference type="Proteomes" id="UP000634529"/>
    </source>
</evidence>
<dbReference type="Gene3D" id="3.10.105.10">
    <property type="entry name" value="Dipeptide-binding Protein, Domain 3"/>
    <property type="match status" value="1"/>
</dbReference>
<dbReference type="CDD" id="cd08504">
    <property type="entry name" value="PBP2_OppA"/>
    <property type="match status" value="1"/>
</dbReference>
<dbReference type="InterPro" id="IPR039424">
    <property type="entry name" value="SBP_5"/>
</dbReference>
<dbReference type="InterPro" id="IPR000914">
    <property type="entry name" value="SBP_5_dom"/>
</dbReference>
<proteinExistence type="predicted"/>
<evidence type="ECO:0000256" key="1">
    <source>
        <dbReference type="SAM" id="MobiDB-lite"/>
    </source>
</evidence>
<feature type="chain" id="PRO_5045911753" evidence="2">
    <location>
        <begin position="25"/>
        <end position="566"/>
    </location>
</feature>
<keyword evidence="5" id="KW-1185">Reference proteome</keyword>
<reference evidence="4 5" key="1">
    <citation type="submission" date="2020-09" db="EMBL/GenBank/DDBJ databases">
        <title>Paenibacillus sp. CAU 1523 isolated from sand of Haeundae Beach.</title>
        <authorList>
            <person name="Kim W."/>
        </authorList>
    </citation>
    <scope>NUCLEOTIDE SEQUENCE [LARGE SCALE GENOMIC DNA]</scope>
    <source>
        <strain evidence="4 5">CAU 1523</strain>
    </source>
</reference>
<dbReference type="SUPFAM" id="SSF53850">
    <property type="entry name" value="Periplasmic binding protein-like II"/>
    <property type="match status" value="1"/>
</dbReference>
<feature type="compositionally biased region" description="Basic and acidic residues" evidence="1">
    <location>
        <begin position="42"/>
        <end position="51"/>
    </location>
</feature>